<feature type="domain" description="Bacterial sugar transferase" evidence="2">
    <location>
        <begin position="19"/>
        <end position="122"/>
    </location>
</feature>
<dbReference type="InterPro" id="IPR003362">
    <property type="entry name" value="Bact_transf"/>
</dbReference>
<evidence type="ECO:0000259" key="2">
    <source>
        <dbReference type="Pfam" id="PF02397"/>
    </source>
</evidence>
<keyword evidence="4" id="KW-1185">Reference proteome</keyword>
<dbReference type="EMBL" id="AP026974">
    <property type="protein sequence ID" value="BDT78449.1"/>
    <property type="molecule type" value="Genomic_DNA"/>
</dbReference>
<proteinExistence type="inferred from homology"/>
<reference evidence="3 4" key="1">
    <citation type="submission" date="2022-11" db="EMBL/GenBank/DDBJ databases">
        <title>Complete Genome Sequences of three Polynucleobacter sp. Subcluster PnecC Strains KF022, KF023, and KF032 Isolated from a Shallow Eutrophic Lake in Japan.</title>
        <authorList>
            <person name="Ogata Y."/>
            <person name="Watanabe K."/>
            <person name="Takemine S."/>
            <person name="Shindo C."/>
            <person name="Kurokawa R."/>
            <person name="Suda W."/>
        </authorList>
    </citation>
    <scope>NUCLEOTIDE SEQUENCE [LARGE SCALE GENOMIC DNA]</scope>
    <source>
        <strain evidence="3 4">KF032</strain>
    </source>
</reference>
<organism evidence="3 4">
    <name type="scientific">Polynucleobacter yangtzensis</name>
    <dbReference type="NCBI Taxonomy" id="1743159"/>
    <lineage>
        <taxon>Bacteria</taxon>
        <taxon>Pseudomonadati</taxon>
        <taxon>Pseudomonadota</taxon>
        <taxon>Betaproteobacteria</taxon>
        <taxon>Burkholderiales</taxon>
        <taxon>Burkholderiaceae</taxon>
        <taxon>Polynucleobacter</taxon>
    </lineage>
</organism>
<comment type="similarity">
    <text evidence="1">Belongs to the bacterial sugar transferase family.</text>
</comment>
<gene>
    <name evidence="3" type="ORF">PKF032_03370</name>
</gene>
<dbReference type="Pfam" id="PF02397">
    <property type="entry name" value="Bac_transf"/>
    <property type="match status" value="1"/>
</dbReference>
<accession>A0ABM8CKW6</accession>
<dbReference type="Proteomes" id="UP001211204">
    <property type="component" value="Chromosome"/>
</dbReference>
<evidence type="ECO:0000313" key="4">
    <source>
        <dbReference type="Proteomes" id="UP001211204"/>
    </source>
</evidence>
<evidence type="ECO:0000313" key="3">
    <source>
        <dbReference type="EMBL" id="BDT78449.1"/>
    </source>
</evidence>
<sequence>MKLGTPISATHLLPDPGSHLTLVGGWLRKSSLDELPQLWNILIGDMNFVGPRPALYNQDDLIAMRTKLGVHQLTPGLTGWAQVNGRDELPIDEKVRLDFFYLLNKSPLLDFKILWLTILKVAKSDGISH</sequence>
<dbReference type="PANTHER" id="PTHR30576:SF10">
    <property type="entry name" value="SLL5057 PROTEIN"/>
    <property type="match status" value="1"/>
</dbReference>
<protein>
    <recommendedName>
        <fullName evidence="2">Bacterial sugar transferase domain-containing protein</fullName>
    </recommendedName>
</protein>
<name>A0ABM8CKW6_9BURK</name>
<evidence type="ECO:0000256" key="1">
    <source>
        <dbReference type="ARBA" id="ARBA00006464"/>
    </source>
</evidence>
<dbReference type="PANTHER" id="PTHR30576">
    <property type="entry name" value="COLANIC BIOSYNTHESIS UDP-GLUCOSE LIPID CARRIER TRANSFERASE"/>
    <property type="match status" value="1"/>
</dbReference>